<evidence type="ECO:0000313" key="2">
    <source>
        <dbReference type="EMBL" id="CKT33733.1"/>
    </source>
</evidence>
<evidence type="ECO:0000313" key="3">
    <source>
        <dbReference type="Proteomes" id="UP000046680"/>
    </source>
</evidence>
<evidence type="ECO:0000313" key="4">
    <source>
        <dbReference type="Proteomes" id="UP000048948"/>
    </source>
</evidence>
<dbReference type="Proteomes" id="UP000046680">
    <property type="component" value="Unassembled WGS sequence"/>
</dbReference>
<gene>
    <name evidence="1" type="ORF">ERS007657_02095</name>
    <name evidence="2" type="ORF">ERS027646_03373</name>
</gene>
<evidence type="ECO:0000313" key="1">
    <source>
        <dbReference type="EMBL" id="CFR82837.1"/>
    </source>
</evidence>
<name>A0A655APC7_MYCTX</name>
<sequence length="43" mass="4432">MVAQPAMMPSADMLSTISKASPGLKAFSATPNRVMTAVNTIPP</sequence>
<accession>A0A655APC7</accession>
<dbReference type="AlphaFoldDB" id="A0A655APC7"/>
<organism evidence="2 4">
    <name type="scientific">Mycobacterium tuberculosis</name>
    <dbReference type="NCBI Taxonomy" id="1773"/>
    <lineage>
        <taxon>Bacteria</taxon>
        <taxon>Bacillati</taxon>
        <taxon>Actinomycetota</taxon>
        <taxon>Actinomycetes</taxon>
        <taxon>Mycobacteriales</taxon>
        <taxon>Mycobacteriaceae</taxon>
        <taxon>Mycobacterium</taxon>
        <taxon>Mycobacterium tuberculosis complex</taxon>
    </lineage>
</organism>
<dbReference type="EMBL" id="CGCX01000751">
    <property type="protein sequence ID" value="CFR82837.1"/>
    <property type="molecule type" value="Genomic_DNA"/>
</dbReference>
<proteinExistence type="predicted"/>
<protein>
    <submittedName>
        <fullName evidence="2">Uncharacterized protein</fullName>
    </submittedName>
</protein>
<dbReference type="EMBL" id="CNGE01000782">
    <property type="protein sequence ID" value="CKT33733.1"/>
    <property type="molecule type" value="Genomic_DNA"/>
</dbReference>
<reference evidence="3 4" key="1">
    <citation type="submission" date="2015-03" db="EMBL/GenBank/DDBJ databases">
        <authorList>
            <consortium name="Pathogen Informatics"/>
        </authorList>
    </citation>
    <scope>NUCLEOTIDE SEQUENCE [LARGE SCALE GENOMIC DNA]</scope>
    <source>
        <strain evidence="2 4">Bir 172</strain>
        <strain evidence="1 3">C09601061</strain>
    </source>
</reference>
<dbReference type="Proteomes" id="UP000048948">
    <property type="component" value="Unassembled WGS sequence"/>
</dbReference>